<dbReference type="Gene3D" id="3.40.50.300">
    <property type="entry name" value="P-loop containing nucleotide triphosphate hydrolases"/>
    <property type="match status" value="2"/>
</dbReference>
<dbReference type="PANTHER" id="PTHR23077:SF171">
    <property type="entry name" value="NUCLEAR VALOSIN-CONTAINING PROTEIN-LIKE"/>
    <property type="match status" value="1"/>
</dbReference>
<proteinExistence type="predicted"/>
<dbReference type="SMART" id="SM00382">
    <property type="entry name" value="AAA"/>
    <property type="match status" value="1"/>
</dbReference>
<dbReference type="PROSITE" id="PS00674">
    <property type="entry name" value="AAA"/>
    <property type="match status" value="1"/>
</dbReference>
<dbReference type="OrthoDB" id="69177at2759"/>
<gene>
    <name evidence="5" type="ORF">THAOC_03724</name>
</gene>
<dbReference type="Pfam" id="PF17862">
    <property type="entry name" value="AAA_lid_3"/>
    <property type="match status" value="1"/>
</dbReference>
<dbReference type="GO" id="GO:0005524">
    <property type="term" value="F:ATP binding"/>
    <property type="evidence" value="ECO:0007669"/>
    <property type="project" value="UniProtKB-KW"/>
</dbReference>
<feature type="domain" description="AAA+ ATPase" evidence="4">
    <location>
        <begin position="198"/>
        <end position="337"/>
    </location>
</feature>
<evidence type="ECO:0000256" key="2">
    <source>
        <dbReference type="ARBA" id="ARBA00022840"/>
    </source>
</evidence>
<sequence>MARAVAAETGAYFFVINGPEVISKRAGESETNLRRAFEDAEANAADYGGAIVFIDEIDSIAPRRDKAGGEVEKRIVSQLPDAHGRAQAGEPRHRHRRDEPPGRRRAGATEARPVRPRARHGHTQRGGEARDPADQDARHEARGRRRPGGAGAGHARVEVPDVHWEDVGGLENVKRELHETVQYPVEHADKYIKFGMHPSKGVLFYGPPGCGKTLLAKAIANECGANFISIKGPELLTQWFGESEANVRELFDKARAASPCILMFDEMDSIAKTRGSGGPGSSEAGDRVINQILTEVDGVGARKNVFVIGATNRPDIIDPAVIRPGRLDQLIYIPLPDLESRISIFKAALRKAPVEPGVDIEVLARSTHGFSGADITEICTSASKLAIREAILAEEDRLKRVAAGEIEEDEGRMDPNDMLVTKRHFNFAMSKARRSVSEQDLALFEEFAEKQKAVRGAAATNFKFPDSNGAEQIGTMATNLYSEGISDGSDKNDDSRRLCDRSRCSRRTEWRSTEELDVCDGGGDHEPGRANSWPAWFSRYNLYSCADGVRGSPNRLKNEDETLWPSSDRLDDYPTQARRVSQQVLPIRIASEVPKYTVIDAHLKIFKLTLPRHYLPLLGFILQGCIGHAEKSSCGWMTYLYSLTKQDIALRDVQGLYEASKPIIFFIKSAIERLYGVDTVRIDRNQPHVLKYEDDHRAALASRAAHGT</sequence>
<dbReference type="FunFam" id="1.10.8.60:FF:000173">
    <property type="entry name" value="Cell division cycle protein 48"/>
    <property type="match status" value="1"/>
</dbReference>
<dbReference type="AlphaFoldDB" id="K0TAR4"/>
<keyword evidence="6" id="KW-1185">Reference proteome</keyword>
<feature type="compositionally biased region" description="Basic residues" evidence="3">
    <location>
        <begin position="114"/>
        <end position="123"/>
    </location>
</feature>
<reference evidence="5 6" key="1">
    <citation type="journal article" date="2012" name="Genome Biol.">
        <title>Genome and low-iron response of an oceanic diatom adapted to chronic iron limitation.</title>
        <authorList>
            <person name="Lommer M."/>
            <person name="Specht M."/>
            <person name="Roy A.S."/>
            <person name="Kraemer L."/>
            <person name="Andreson R."/>
            <person name="Gutowska M.A."/>
            <person name="Wolf J."/>
            <person name="Bergner S.V."/>
            <person name="Schilhabel M.B."/>
            <person name="Klostermeier U.C."/>
            <person name="Beiko R.G."/>
            <person name="Rosenstiel P."/>
            <person name="Hippler M."/>
            <person name="Laroche J."/>
        </authorList>
    </citation>
    <scope>NUCLEOTIDE SEQUENCE [LARGE SCALE GENOMIC DNA]</scope>
    <source>
        <strain evidence="5 6">CCMP1005</strain>
    </source>
</reference>
<dbReference type="SUPFAM" id="SSF52540">
    <property type="entry name" value="P-loop containing nucleoside triphosphate hydrolases"/>
    <property type="match status" value="2"/>
</dbReference>
<evidence type="ECO:0000259" key="4">
    <source>
        <dbReference type="SMART" id="SM00382"/>
    </source>
</evidence>
<dbReference type="CDD" id="cd19528">
    <property type="entry name" value="RecA-like_CDC48_r2-like"/>
    <property type="match status" value="1"/>
</dbReference>
<dbReference type="FunFam" id="3.40.50.300:FF:000048">
    <property type="entry name" value="Transitional endoplasmic reticulum ATPase"/>
    <property type="match status" value="1"/>
</dbReference>
<dbReference type="Proteomes" id="UP000266841">
    <property type="component" value="Unassembled WGS sequence"/>
</dbReference>
<feature type="compositionally biased region" description="Basic and acidic residues" evidence="3">
    <location>
        <begin position="125"/>
        <end position="140"/>
    </location>
</feature>
<dbReference type="InterPro" id="IPR003960">
    <property type="entry name" value="ATPase_AAA_CS"/>
</dbReference>
<keyword evidence="1" id="KW-0547">Nucleotide-binding</keyword>
<feature type="region of interest" description="Disordered" evidence="3">
    <location>
        <begin position="75"/>
        <end position="158"/>
    </location>
</feature>
<name>K0TAR4_THAOC</name>
<dbReference type="EMBL" id="AGNL01003522">
    <property type="protein sequence ID" value="EJK74590.1"/>
    <property type="molecule type" value="Genomic_DNA"/>
</dbReference>
<dbReference type="InterPro" id="IPR041569">
    <property type="entry name" value="AAA_lid_3"/>
</dbReference>
<dbReference type="Gene3D" id="1.10.8.60">
    <property type="match status" value="1"/>
</dbReference>
<dbReference type="eggNOG" id="KOG0730">
    <property type="taxonomic scope" value="Eukaryota"/>
</dbReference>
<dbReference type="InterPro" id="IPR050168">
    <property type="entry name" value="AAA_ATPase_domain"/>
</dbReference>
<dbReference type="InterPro" id="IPR027417">
    <property type="entry name" value="P-loop_NTPase"/>
</dbReference>
<evidence type="ECO:0000313" key="5">
    <source>
        <dbReference type="EMBL" id="EJK74590.1"/>
    </source>
</evidence>
<organism evidence="5 6">
    <name type="scientific">Thalassiosira oceanica</name>
    <name type="common">Marine diatom</name>
    <dbReference type="NCBI Taxonomy" id="159749"/>
    <lineage>
        <taxon>Eukaryota</taxon>
        <taxon>Sar</taxon>
        <taxon>Stramenopiles</taxon>
        <taxon>Ochrophyta</taxon>
        <taxon>Bacillariophyta</taxon>
        <taxon>Coscinodiscophyceae</taxon>
        <taxon>Thalassiosirophycidae</taxon>
        <taxon>Thalassiosirales</taxon>
        <taxon>Thalassiosiraceae</taxon>
        <taxon>Thalassiosira</taxon>
    </lineage>
</organism>
<protein>
    <recommendedName>
        <fullName evidence="4">AAA+ ATPase domain-containing protein</fullName>
    </recommendedName>
</protein>
<accession>K0TAR4</accession>
<dbReference type="GO" id="GO:0016887">
    <property type="term" value="F:ATP hydrolysis activity"/>
    <property type="evidence" value="ECO:0007669"/>
    <property type="project" value="InterPro"/>
</dbReference>
<evidence type="ECO:0000256" key="3">
    <source>
        <dbReference type="SAM" id="MobiDB-lite"/>
    </source>
</evidence>
<dbReference type="PANTHER" id="PTHR23077">
    <property type="entry name" value="AAA-FAMILY ATPASE"/>
    <property type="match status" value="1"/>
</dbReference>
<dbReference type="Pfam" id="PF00004">
    <property type="entry name" value="AAA"/>
    <property type="match status" value="2"/>
</dbReference>
<evidence type="ECO:0000256" key="1">
    <source>
        <dbReference type="ARBA" id="ARBA00022741"/>
    </source>
</evidence>
<evidence type="ECO:0000313" key="6">
    <source>
        <dbReference type="Proteomes" id="UP000266841"/>
    </source>
</evidence>
<keyword evidence="2" id="KW-0067">ATP-binding</keyword>
<dbReference type="OMA" id="RTEWRST"/>
<comment type="caution">
    <text evidence="5">The sequence shown here is derived from an EMBL/GenBank/DDBJ whole genome shotgun (WGS) entry which is preliminary data.</text>
</comment>
<dbReference type="InterPro" id="IPR003593">
    <property type="entry name" value="AAA+_ATPase"/>
</dbReference>
<dbReference type="InterPro" id="IPR003959">
    <property type="entry name" value="ATPase_AAA_core"/>
</dbReference>